<dbReference type="EMBL" id="SNRW01001485">
    <property type="protein sequence ID" value="KAA6396216.1"/>
    <property type="molecule type" value="Genomic_DNA"/>
</dbReference>
<feature type="domain" description="Reverse transcriptase" evidence="1">
    <location>
        <begin position="87"/>
        <end position="188"/>
    </location>
</feature>
<proteinExistence type="predicted"/>
<evidence type="ECO:0000313" key="3">
    <source>
        <dbReference type="Proteomes" id="UP000324800"/>
    </source>
</evidence>
<accession>A0A5J4WNR2</accession>
<dbReference type="InterPro" id="IPR043128">
    <property type="entry name" value="Rev_trsase/Diguanyl_cyclase"/>
</dbReference>
<dbReference type="Gene3D" id="3.10.10.10">
    <property type="entry name" value="HIV Type 1 Reverse Transcriptase, subunit A, domain 1"/>
    <property type="match status" value="1"/>
</dbReference>
<dbReference type="PANTHER" id="PTHR33064">
    <property type="entry name" value="POL PROTEIN"/>
    <property type="match status" value="1"/>
</dbReference>
<dbReference type="InterPro" id="IPR051320">
    <property type="entry name" value="Viral_Replic_Matur_Polypro"/>
</dbReference>
<dbReference type="InterPro" id="IPR043502">
    <property type="entry name" value="DNA/RNA_pol_sf"/>
</dbReference>
<dbReference type="Proteomes" id="UP000324800">
    <property type="component" value="Unassembled WGS sequence"/>
</dbReference>
<name>A0A5J4WNR2_9EUKA</name>
<dbReference type="SUPFAM" id="SSF56672">
    <property type="entry name" value="DNA/RNA polymerases"/>
    <property type="match status" value="1"/>
</dbReference>
<dbReference type="Pfam" id="PF00078">
    <property type="entry name" value="RVT_1"/>
    <property type="match status" value="1"/>
</dbReference>
<dbReference type="Gene3D" id="3.30.70.270">
    <property type="match status" value="1"/>
</dbReference>
<dbReference type="PANTHER" id="PTHR33064:SF37">
    <property type="entry name" value="RIBONUCLEASE H"/>
    <property type="match status" value="1"/>
</dbReference>
<evidence type="ECO:0000313" key="2">
    <source>
        <dbReference type="EMBL" id="KAA6396216.1"/>
    </source>
</evidence>
<dbReference type="InterPro" id="IPR000477">
    <property type="entry name" value="RT_dom"/>
</dbReference>
<organism evidence="2 3">
    <name type="scientific">Streblomastix strix</name>
    <dbReference type="NCBI Taxonomy" id="222440"/>
    <lineage>
        <taxon>Eukaryota</taxon>
        <taxon>Metamonada</taxon>
        <taxon>Preaxostyla</taxon>
        <taxon>Oxymonadida</taxon>
        <taxon>Streblomastigidae</taxon>
        <taxon>Streblomastix</taxon>
    </lineage>
</organism>
<protein>
    <recommendedName>
        <fullName evidence="1">Reverse transcriptase domain-containing protein</fullName>
    </recommendedName>
</protein>
<dbReference type="AlphaFoldDB" id="A0A5J4WNR2"/>
<reference evidence="2 3" key="1">
    <citation type="submission" date="2019-03" db="EMBL/GenBank/DDBJ databases">
        <title>Single cell metagenomics reveals metabolic interactions within the superorganism composed of flagellate Streblomastix strix and complex community of Bacteroidetes bacteria on its surface.</title>
        <authorList>
            <person name="Treitli S.C."/>
            <person name="Kolisko M."/>
            <person name="Husnik F."/>
            <person name="Keeling P."/>
            <person name="Hampl V."/>
        </authorList>
    </citation>
    <scope>NUCLEOTIDE SEQUENCE [LARGE SCALE GENOMIC DNA]</scope>
    <source>
        <strain evidence="2">ST1C</strain>
    </source>
</reference>
<sequence>MGGQTARYLEQWETTNMKDFIQQGFNVQWKDNQSISKQQRQLKIMRFRRAVEEAKEYKIMLEEELKENVIIPIKKEQIIWYNPIFLIKKVNGKWRKILDAKALNKQIADIHFKMHDSNEVKQTIRLGDWSTSLDISSAFYHLIFQTESQPYLVFEFQNNNQTSRAMRFETQHSPIFFATAMEPIMQQI</sequence>
<evidence type="ECO:0000259" key="1">
    <source>
        <dbReference type="Pfam" id="PF00078"/>
    </source>
</evidence>
<comment type="caution">
    <text evidence="2">The sequence shown here is derived from an EMBL/GenBank/DDBJ whole genome shotgun (WGS) entry which is preliminary data.</text>
</comment>
<gene>
    <name evidence="2" type="ORF">EZS28_008258</name>
</gene>